<reference evidence="1 2" key="1">
    <citation type="submission" date="2013-03" db="EMBL/GenBank/DDBJ databases">
        <title>The Genome Sequence of Capronia coronata CBS 617.96.</title>
        <authorList>
            <consortium name="The Broad Institute Genomics Platform"/>
            <person name="Cuomo C."/>
            <person name="de Hoog S."/>
            <person name="Gorbushina A."/>
            <person name="Walker B."/>
            <person name="Young S.K."/>
            <person name="Zeng Q."/>
            <person name="Gargeya S."/>
            <person name="Fitzgerald M."/>
            <person name="Haas B."/>
            <person name="Abouelleil A."/>
            <person name="Allen A.W."/>
            <person name="Alvarado L."/>
            <person name="Arachchi H.M."/>
            <person name="Berlin A.M."/>
            <person name="Chapman S.B."/>
            <person name="Gainer-Dewar J."/>
            <person name="Goldberg J."/>
            <person name="Griggs A."/>
            <person name="Gujja S."/>
            <person name="Hansen M."/>
            <person name="Howarth C."/>
            <person name="Imamovic A."/>
            <person name="Ireland A."/>
            <person name="Larimer J."/>
            <person name="McCowan C."/>
            <person name="Murphy C."/>
            <person name="Pearson M."/>
            <person name="Poon T.W."/>
            <person name="Priest M."/>
            <person name="Roberts A."/>
            <person name="Saif S."/>
            <person name="Shea T."/>
            <person name="Sisk P."/>
            <person name="Sykes S."/>
            <person name="Wortman J."/>
            <person name="Nusbaum C."/>
            <person name="Birren B."/>
        </authorList>
    </citation>
    <scope>NUCLEOTIDE SEQUENCE [LARGE SCALE GENOMIC DNA]</scope>
    <source>
        <strain evidence="1 2">CBS 617.96</strain>
    </source>
</reference>
<dbReference type="GeneID" id="19156342"/>
<proteinExistence type="predicted"/>
<dbReference type="EMBL" id="AMWN01000001">
    <property type="protein sequence ID" value="EXJ96314.1"/>
    <property type="molecule type" value="Genomic_DNA"/>
</dbReference>
<dbReference type="AlphaFoldDB" id="W9ZPA0"/>
<sequence length="78" mass="9073">MWSAPLRVCLMRYYYRGWLGEGMGLWPYGVLNLDHFQTAEDSREREKHSPGRKFIPLSERDTQVSARLESTSNITGHS</sequence>
<name>W9ZPA0_9EURO</name>
<organism evidence="1 2">
    <name type="scientific">Capronia coronata CBS 617.96</name>
    <dbReference type="NCBI Taxonomy" id="1182541"/>
    <lineage>
        <taxon>Eukaryota</taxon>
        <taxon>Fungi</taxon>
        <taxon>Dikarya</taxon>
        <taxon>Ascomycota</taxon>
        <taxon>Pezizomycotina</taxon>
        <taxon>Eurotiomycetes</taxon>
        <taxon>Chaetothyriomycetidae</taxon>
        <taxon>Chaetothyriales</taxon>
        <taxon>Herpotrichiellaceae</taxon>
        <taxon>Capronia</taxon>
    </lineage>
</organism>
<dbReference type="HOGENOM" id="CLU_2621793_0_0_1"/>
<gene>
    <name evidence="1" type="ORF">A1O1_01440</name>
</gene>
<evidence type="ECO:0000313" key="1">
    <source>
        <dbReference type="EMBL" id="EXJ96314.1"/>
    </source>
</evidence>
<comment type="caution">
    <text evidence="1">The sequence shown here is derived from an EMBL/GenBank/DDBJ whole genome shotgun (WGS) entry which is preliminary data.</text>
</comment>
<dbReference type="RefSeq" id="XP_007720543.1">
    <property type="nucleotide sequence ID" value="XM_007722353.1"/>
</dbReference>
<accession>W9ZPA0</accession>
<evidence type="ECO:0000313" key="2">
    <source>
        <dbReference type="Proteomes" id="UP000019484"/>
    </source>
</evidence>
<dbReference type="Proteomes" id="UP000019484">
    <property type="component" value="Unassembled WGS sequence"/>
</dbReference>
<protein>
    <submittedName>
        <fullName evidence="1">Uncharacterized protein</fullName>
    </submittedName>
</protein>
<keyword evidence="2" id="KW-1185">Reference proteome</keyword>
<dbReference type="STRING" id="1182541.W9ZPA0"/>